<evidence type="ECO:0000313" key="2">
    <source>
        <dbReference type="EMBL" id="SFI16491.1"/>
    </source>
</evidence>
<reference evidence="1 3" key="1">
    <citation type="submission" date="2016-02" db="EMBL/GenBank/DDBJ databases">
        <authorList>
            <person name="Strepis N."/>
        </authorList>
    </citation>
    <scope>NUCLEOTIDE SEQUENCE [LARGE SCALE GENOMIC DNA]</scope>
    <source>
        <strain evidence="1">Trichococcus flocculiformis</strain>
    </source>
</reference>
<dbReference type="RefSeq" id="WP_086990745.1">
    <property type="nucleotide sequence ID" value="NZ_FJMZ01000054.1"/>
</dbReference>
<protein>
    <submittedName>
        <fullName evidence="2">Uncharacterized protein</fullName>
    </submittedName>
</protein>
<comment type="caution">
    <text evidence="2">The sequence shown here is derived from an EMBL/GenBank/DDBJ whole genome shotgun (WGS) entry which is preliminary data.</text>
</comment>
<organism evidence="2 4">
    <name type="scientific">Trichococcus flocculiformis</name>
    <dbReference type="NCBI Taxonomy" id="82803"/>
    <lineage>
        <taxon>Bacteria</taxon>
        <taxon>Bacillati</taxon>
        <taxon>Bacillota</taxon>
        <taxon>Bacilli</taxon>
        <taxon>Lactobacillales</taxon>
        <taxon>Carnobacteriaceae</taxon>
        <taxon>Trichococcus</taxon>
    </lineage>
</organism>
<dbReference type="Proteomes" id="UP000195947">
    <property type="component" value="Unassembled WGS sequence"/>
</dbReference>
<evidence type="ECO:0000313" key="4">
    <source>
        <dbReference type="Proteomes" id="UP000199686"/>
    </source>
</evidence>
<evidence type="ECO:0000313" key="3">
    <source>
        <dbReference type="Proteomes" id="UP000195947"/>
    </source>
</evidence>
<accession>A0AB38BLA6</accession>
<dbReference type="EMBL" id="FOQC01000064">
    <property type="protein sequence ID" value="SFI16491.1"/>
    <property type="molecule type" value="Genomic_DNA"/>
</dbReference>
<name>A0AB38BLA6_9LACT</name>
<dbReference type="AlphaFoldDB" id="A0AB38BLA6"/>
<sequence>MPIQIMISSIVSITSIFISNWLGRKATKDNFQLETKDKAYKNYYIPLMKLLISQNKNSLTYYWIVAAWYNAPEPLKKTTDPLKILLTTNLELLPPNIVKIVPEYSVATSGAALFFGDNEYRENYRQNLQESSDFFDEIIKKSLTEASRLSKQLGYPDIAKPILGSFVNMEQTDMNFPRYLPAIYQAEGPRQFVGEKPPYY</sequence>
<evidence type="ECO:0000313" key="1">
    <source>
        <dbReference type="EMBL" id="CZR03894.1"/>
    </source>
</evidence>
<gene>
    <name evidence="2" type="ORF">SAMN04488507_10644</name>
    <name evidence="1" type="ORF">TFLO_2872</name>
</gene>
<proteinExistence type="predicted"/>
<keyword evidence="3" id="KW-1185">Reference proteome</keyword>
<dbReference type="EMBL" id="FJMZ01000054">
    <property type="protein sequence ID" value="CZR03894.1"/>
    <property type="molecule type" value="Genomic_DNA"/>
</dbReference>
<reference evidence="2 4" key="2">
    <citation type="submission" date="2016-10" db="EMBL/GenBank/DDBJ databases">
        <authorList>
            <person name="Varghese N."/>
            <person name="Submissions S."/>
        </authorList>
    </citation>
    <scope>NUCLEOTIDE SEQUENCE [LARGE SCALE GENOMIC DNA]</scope>
    <source>
        <strain evidence="2 4">DSM 2094</strain>
    </source>
</reference>
<dbReference type="Proteomes" id="UP000199686">
    <property type="component" value="Unassembled WGS sequence"/>
</dbReference>